<dbReference type="InterPro" id="IPR011009">
    <property type="entry name" value="Kinase-like_dom_sf"/>
</dbReference>
<keyword evidence="3" id="KW-1185">Reference proteome</keyword>
<evidence type="ECO:0000313" key="3">
    <source>
        <dbReference type="Proteomes" id="UP001596956"/>
    </source>
</evidence>
<feature type="domain" description="Aminoglycoside phosphotransferase" evidence="1">
    <location>
        <begin position="37"/>
        <end position="133"/>
    </location>
</feature>
<dbReference type="InterPro" id="IPR002575">
    <property type="entry name" value="Aminoglycoside_PTrfase"/>
</dbReference>
<sequence length="146" mass="16233">MNSAVALTEQEAWLVLDSACEQAGLDSAGAALVRIGSNAVYRLRDQPVIVRISRDGALEEVRRQVNVAQWLTDEGFPAIRAMDLDQPFVVRGRVVTLWESASKTTDYASLEEVGRLLRWLHSLAPPEGFELPEKRPFDDDIGDRLA</sequence>
<dbReference type="SUPFAM" id="SSF56112">
    <property type="entry name" value="Protein kinase-like (PK-like)"/>
    <property type="match status" value="1"/>
</dbReference>
<dbReference type="EMBL" id="JBHTHR010000302">
    <property type="protein sequence ID" value="MFD0801812.1"/>
    <property type="molecule type" value="Genomic_DNA"/>
</dbReference>
<organism evidence="2 3">
    <name type="scientific">Streptomonospora algeriensis</name>
    <dbReference type="NCBI Taxonomy" id="995084"/>
    <lineage>
        <taxon>Bacteria</taxon>
        <taxon>Bacillati</taxon>
        <taxon>Actinomycetota</taxon>
        <taxon>Actinomycetes</taxon>
        <taxon>Streptosporangiales</taxon>
        <taxon>Nocardiopsidaceae</taxon>
        <taxon>Streptomonospora</taxon>
    </lineage>
</organism>
<dbReference type="Pfam" id="PF01636">
    <property type="entry name" value="APH"/>
    <property type="match status" value="1"/>
</dbReference>
<dbReference type="Proteomes" id="UP001596956">
    <property type="component" value="Unassembled WGS sequence"/>
</dbReference>
<reference evidence="3" key="1">
    <citation type="journal article" date="2019" name="Int. J. Syst. Evol. Microbiol.">
        <title>The Global Catalogue of Microorganisms (GCM) 10K type strain sequencing project: providing services to taxonomists for standard genome sequencing and annotation.</title>
        <authorList>
            <consortium name="The Broad Institute Genomics Platform"/>
            <consortium name="The Broad Institute Genome Sequencing Center for Infectious Disease"/>
            <person name="Wu L."/>
            <person name="Ma J."/>
        </authorList>
    </citation>
    <scope>NUCLEOTIDE SEQUENCE [LARGE SCALE GENOMIC DNA]</scope>
    <source>
        <strain evidence="3">CCUG 63369</strain>
    </source>
</reference>
<evidence type="ECO:0000259" key="1">
    <source>
        <dbReference type="Pfam" id="PF01636"/>
    </source>
</evidence>
<evidence type="ECO:0000313" key="2">
    <source>
        <dbReference type="EMBL" id="MFD0801812.1"/>
    </source>
</evidence>
<gene>
    <name evidence="2" type="ORF">ACFQZU_10850</name>
</gene>
<protein>
    <submittedName>
        <fullName evidence="2">Phosphotransferase</fullName>
    </submittedName>
</protein>
<name>A0ABW3BEP4_9ACTN</name>
<proteinExistence type="predicted"/>
<comment type="caution">
    <text evidence="2">The sequence shown here is derived from an EMBL/GenBank/DDBJ whole genome shotgun (WGS) entry which is preliminary data.</text>
</comment>
<accession>A0ABW3BEP4</accession>